<organism evidence="2 3">
    <name type="scientific">Candidatus Eisenbergiella intestinigallinarum</name>
    <dbReference type="NCBI Taxonomy" id="2838549"/>
    <lineage>
        <taxon>Bacteria</taxon>
        <taxon>Bacillati</taxon>
        <taxon>Bacillota</taxon>
        <taxon>Clostridia</taxon>
        <taxon>Lachnospirales</taxon>
        <taxon>Lachnospiraceae</taxon>
        <taxon>Eisenbergiella</taxon>
    </lineage>
</organism>
<evidence type="ECO:0000313" key="2">
    <source>
        <dbReference type="EMBL" id="HJC88535.1"/>
    </source>
</evidence>
<dbReference type="Gene3D" id="1.20.1260.80">
    <property type="match status" value="1"/>
</dbReference>
<dbReference type="SUPFAM" id="SSF57997">
    <property type="entry name" value="Tropomyosin"/>
    <property type="match status" value="1"/>
</dbReference>
<sequence>MEEKLEEKLNAKFDEKLAPVNRRLDSLEVRMGSLETRMGGLETRMDGLEVRMDRLEDGQKKLELRQEKLESEVSALKQGQIDVRRKLETLTQKVDRTYDMALDAWGKSTENRKWLETAGV</sequence>
<reference evidence="2" key="1">
    <citation type="journal article" date="2021" name="PeerJ">
        <title>Extensive microbial diversity within the chicken gut microbiome revealed by metagenomics and culture.</title>
        <authorList>
            <person name="Gilroy R."/>
            <person name="Ravi A."/>
            <person name="Getino M."/>
            <person name="Pursley I."/>
            <person name="Horton D.L."/>
            <person name="Alikhan N.F."/>
            <person name="Baker D."/>
            <person name="Gharbi K."/>
            <person name="Hall N."/>
            <person name="Watson M."/>
            <person name="Adriaenssens E.M."/>
            <person name="Foster-Nyarko E."/>
            <person name="Jarju S."/>
            <person name="Secka A."/>
            <person name="Antonio M."/>
            <person name="Oren A."/>
            <person name="Chaudhuri R.R."/>
            <person name="La Ragione R."/>
            <person name="Hildebrand F."/>
            <person name="Pallen M.J."/>
        </authorList>
    </citation>
    <scope>NUCLEOTIDE SEQUENCE</scope>
    <source>
        <strain evidence="2">ChiBcec1-1630</strain>
    </source>
</reference>
<dbReference type="EMBL" id="DWVS01000281">
    <property type="protein sequence ID" value="HJC88535.1"/>
    <property type="molecule type" value="Genomic_DNA"/>
</dbReference>
<proteinExistence type="predicted"/>
<feature type="coiled-coil region" evidence="1">
    <location>
        <begin position="24"/>
        <end position="79"/>
    </location>
</feature>
<evidence type="ECO:0000256" key="1">
    <source>
        <dbReference type="SAM" id="Coils"/>
    </source>
</evidence>
<comment type="caution">
    <text evidence="2">The sequence shown here is derived from an EMBL/GenBank/DDBJ whole genome shotgun (WGS) entry which is preliminary data.</text>
</comment>
<keyword evidence="1" id="KW-0175">Coiled coil</keyword>
<protein>
    <submittedName>
        <fullName evidence="2">Uncharacterized protein</fullName>
    </submittedName>
</protein>
<accession>A0A9D2QJ20</accession>
<evidence type="ECO:0000313" key="3">
    <source>
        <dbReference type="Proteomes" id="UP000823922"/>
    </source>
</evidence>
<dbReference type="AlphaFoldDB" id="A0A9D2QJ20"/>
<gene>
    <name evidence="2" type="ORF">H9926_11035</name>
</gene>
<name>A0A9D2QJ20_9FIRM</name>
<reference evidence="2" key="2">
    <citation type="submission" date="2021-04" db="EMBL/GenBank/DDBJ databases">
        <authorList>
            <person name="Gilroy R."/>
        </authorList>
    </citation>
    <scope>NUCLEOTIDE SEQUENCE</scope>
    <source>
        <strain evidence="2">ChiBcec1-1630</strain>
    </source>
</reference>
<dbReference type="Proteomes" id="UP000823922">
    <property type="component" value="Unassembled WGS sequence"/>
</dbReference>